<dbReference type="InterPro" id="IPR011990">
    <property type="entry name" value="TPR-like_helical_dom_sf"/>
</dbReference>
<dbReference type="Gene3D" id="1.25.40.10">
    <property type="entry name" value="Tetratricopeptide repeat domain"/>
    <property type="match status" value="1"/>
</dbReference>
<dbReference type="EMBL" id="JAGPNK010000011">
    <property type="protein sequence ID" value="KAH7311639.1"/>
    <property type="molecule type" value="Genomic_DNA"/>
</dbReference>
<feature type="region of interest" description="Disordered" evidence="1">
    <location>
        <begin position="518"/>
        <end position="537"/>
    </location>
</feature>
<proteinExistence type="predicted"/>
<sequence length="952" mass="106440">MVPSPTAPDTAARILLQAQRDAYGLTMVRSTSPQPLESPLLQHPRQIRFLHEHGRTSPRPIQSGPSDPSGPSGLTISAPGSPSGEYFPNLPPNCRRDLAKQDSLNTSLLPSPGPGRDTMPPPKKRDTQASSPAAAFETVSRKFDRFYDPSHAHSRKEEAAFLNHCIVLLKGPGARAGLRWTLQARVAVIEFDNGKYNKARGDLDSVVKAIHHHPGLSASPELRRSRLAVLYHRSVVLVRIGEHELAWQDLILMQQDDEFRHVEDLLSSATNIVDETVVDPLFEIVIHTNRLMALLNGYYGRFDAARLYLSKAESLCHNFFEADARLKNGTAANESPTLAESTKIPSLPLNPGALRAKLELARAKLQMIQGNERLAIGAITSTLHSLETDIRFGKRHLLTLEAACLRALILARMSADDAGPTCEATWELTAKTMGDDHPLTMEALSTLTSVFVSRSRPYEALDTAFDLWTRAKAKLGKDNPQTLRYWYQVGELNLSMGNYAKARHELRGLCSTAEGKWRRSTSSSAKQTRDESSAARQQDLGQYPDVLQYQVRLAMADCCLDRLVEAERDAGRALLGQLRVFWPNGDSVWSDDDEADTATSLDQLVQNILLKLDENLDHRPHPELLETLQVCATILEKRTTELPELAQLRSRLLATIYRHRDAVLGEAHPRTLASQLELAFDELESRGDGSIFRSAASSCARALGANHILTWRAKLGLLFESSEAYKNPELFRAEAAANLSSQEILMGECHPLVLDSRWRLFVYKLLVYRDEDAHETGLQLLSLLRMREVRQERLMESLQLEEKVARIYALQQKEYEQSLAIANHMLDYCLGPINAKLDGEYRSRMDGFCERACDLLHVAAQGLLSESQAESWERFQALSEELRMEAAVIQRCRRRFEGTRVLGSVIYQALVQHGSTESLGEQMTAALARLRHRWEVDEAENAEGTRDGKAPA</sequence>
<evidence type="ECO:0000313" key="3">
    <source>
        <dbReference type="Proteomes" id="UP000813444"/>
    </source>
</evidence>
<dbReference type="AlphaFoldDB" id="A0A8K0SLH2"/>
<evidence type="ECO:0000256" key="1">
    <source>
        <dbReference type="SAM" id="MobiDB-lite"/>
    </source>
</evidence>
<evidence type="ECO:0000313" key="2">
    <source>
        <dbReference type="EMBL" id="KAH7311639.1"/>
    </source>
</evidence>
<organism evidence="2 3">
    <name type="scientific">Stachybotrys elegans</name>
    <dbReference type="NCBI Taxonomy" id="80388"/>
    <lineage>
        <taxon>Eukaryota</taxon>
        <taxon>Fungi</taxon>
        <taxon>Dikarya</taxon>
        <taxon>Ascomycota</taxon>
        <taxon>Pezizomycotina</taxon>
        <taxon>Sordariomycetes</taxon>
        <taxon>Hypocreomycetidae</taxon>
        <taxon>Hypocreales</taxon>
        <taxon>Stachybotryaceae</taxon>
        <taxon>Stachybotrys</taxon>
    </lineage>
</organism>
<dbReference type="SUPFAM" id="SSF48452">
    <property type="entry name" value="TPR-like"/>
    <property type="match status" value="1"/>
</dbReference>
<gene>
    <name evidence="2" type="ORF">B0I35DRAFT_68161</name>
</gene>
<accession>A0A8K0SLH2</accession>
<name>A0A8K0SLH2_9HYPO</name>
<dbReference type="OrthoDB" id="5986190at2759"/>
<reference evidence="2" key="1">
    <citation type="journal article" date="2021" name="Nat. Commun.">
        <title>Genetic determinants of endophytism in the Arabidopsis root mycobiome.</title>
        <authorList>
            <person name="Mesny F."/>
            <person name="Miyauchi S."/>
            <person name="Thiergart T."/>
            <person name="Pickel B."/>
            <person name="Atanasova L."/>
            <person name="Karlsson M."/>
            <person name="Huettel B."/>
            <person name="Barry K.W."/>
            <person name="Haridas S."/>
            <person name="Chen C."/>
            <person name="Bauer D."/>
            <person name="Andreopoulos W."/>
            <person name="Pangilinan J."/>
            <person name="LaButti K."/>
            <person name="Riley R."/>
            <person name="Lipzen A."/>
            <person name="Clum A."/>
            <person name="Drula E."/>
            <person name="Henrissat B."/>
            <person name="Kohler A."/>
            <person name="Grigoriev I.V."/>
            <person name="Martin F.M."/>
            <person name="Hacquard S."/>
        </authorList>
    </citation>
    <scope>NUCLEOTIDE SEQUENCE</scope>
    <source>
        <strain evidence="2">MPI-CAGE-CH-0235</strain>
    </source>
</reference>
<feature type="compositionally biased region" description="Low complexity" evidence="1">
    <location>
        <begin position="63"/>
        <end position="73"/>
    </location>
</feature>
<protein>
    <submittedName>
        <fullName evidence="2">Uncharacterized protein</fullName>
    </submittedName>
</protein>
<feature type="region of interest" description="Disordered" evidence="1">
    <location>
        <begin position="55"/>
        <end position="135"/>
    </location>
</feature>
<dbReference type="Proteomes" id="UP000813444">
    <property type="component" value="Unassembled WGS sequence"/>
</dbReference>
<comment type="caution">
    <text evidence="2">The sequence shown here is derived from an EMBL/GenBank/DDBJ whole genome shotgun (WGS) entry which is preliminary data.</text>
</comment>
<keyword evidence="3" id="KW-1185">Reference proteome</keyword>